<dbReference type="RefSeq" id="WP_186507605.1">
    <property type="nucleotide sequence ID" value="NZ_JACNEP010000013.1"/>
</dbReference>
<evidence type="ECO:0000256" key="2">
    <source>
        <dbReference type="ARBA" id="ARBA00022679"/>
    </source>
</evidence>
<dbReference type="CDD" id="cd04301">
    <property type="entry name" value="NAT_SF"/>
    <property type="match status" value="1"/>
</dbReference>
<dbReference type="InterPro" id="IPR016181">
    <property type="entry name" value="Acyl_CoA_acyltransferase"/>
</dbReference>
<comment type="caution">
    <text evidence="5">The sequence shown here is derived from an EMBL/GenBank/DDBJ whole genome shotgun (WGS) entry which is preliminary data.</text>
</comment>
<dbReference type="SUPFAM" id="SSF55729">
    <property type="entry name" value="Acyl-CoA N-acyltransferases (Nat)"/>
    <property type="match status" value="1"/>
</dbReference>
<reference evidence="5" key="2">
    <citation type="submission" date="2020-08" db="EMBL/GenBank/DDBJ databases">
        <authorList>
            <person name="Lai Q."/>
        </authorList>
    </citation>
    <scope>NUCLEOTIDE SEQUENCE</scope>
    <source>
        <strain evidence="5">S27-2</strain>
    </source>
</reference>
<evidence type="ECO:0000313" key="6">
    <source>
        <dbReference type="Proteomes" id="UP000601768"/>
    </source>
</evidence>
<organism evidence="5 6">
    <name type="scientific">Neptunicella marina</name>
    <dbReference type="NCBI Taxonomy" id="2125989"/>
    <lineage>
        <taxon>Bacteria</taxon>
        <taxon>Pseudomonadati</taxon>
        <taxon>Pseudomonadota</taxon>
        <taxon>Gammaproteobacteria</taxon>
        <taxon>Alteromonadales</taxon>
        <taxon>Alteromonadaceae</taxon>
        <taxon>Neptunicella</taxon>
    </lineage>
</organism>
<dbReference type="AlphaFoldDB" id="A0A8J6M0B2"/>
<keyword evidence="3" id="KW-0012">Acyltransferase</keyword>
<keyword evidence="6" id="KW-1185">Reference proteome</keyword>
<keyword evidence="2" id="KW-0808">Transferase</keyword>
<evidence type="ECO:0000259" key="4">
    <source>
        <dbReference type="PROSITE" id="PS51186"/>
    </source>
</evidence>
<dbReference type="Pfam" id="PF00583">
    <property type="entry name" value="Acetyltransf_1"/>
    <property type="match status" value="1"/>
</dbReference>
<dbReference type="PANTHER" id="PTHR10545">
    <property type="entry name" value="DIAMINE N-ACETYLTRANSFERASE"/>
    <property type="match status" value="1"/>
</dbReference>
<feature type="domain" description="N-acetyltransferase" evidence="4">
    <location>
        <begin position="2"/>
        <end position="149"/>
    </location>
</feature>
<sequence length="149" mass="17294">MLSIRHAGIDDLDAVFELIQAIAAHHNQQQYVTTCKTQLLQDGFSEQPKFKVLLAEIDSKIAGYASYSWMYSIWRGKTVMNLDDLFVWEQYRGQKIGQQLMQALREVCSEQHAVQIRWEVEQDNHGAIRFYRELGADVSIKGLCRWQLS</sequence>
<gene>
    <name evidence="5" type="ORF">H8B19_14485</name>
</gene>
<dbReference type="InterPro" id="IPR051016">
    <property type="entry name" value="Diverse_Substrate_AcTransf"/>
</dbReference>
<protein>
    <submittedName>
        <fullName evidence="5">GNAT family N-acetyltransferase</fullName>
    </submittedName>
</protein>
<evidence type="ECO:0000313" key="5">
    <source>
        <dbReference type="EMBL" id="MBC3767090.1"/>
    </source>
</evidence>
<comment type="similarity">
    <text evidence="1">Belongs to the acetyltransferase family.</text>
</comment>
<dbReference type="Gene3D" id="3.40.630.30">
    <property type="match status" value="1"/>
</dbReference>
<name>A0A8J6M0B2_9ALTE</name>
<accession>A0A8J6M0B2</accession>
<dbReference type="Proteomes" id="UP000601768">
    <property type="component" value="Unassembled WGS sequence"/>
</dbReference>
<reference evidence="5" key="1">
    <citation type="journal article" date="2018" name="Int. J. Syst. Evol. Microbiol.">
        <title>Neptunicella marina gen. nov., sp. nov., isolated from surface seawater.</title>
        <authorList>
            <person name="Liu X."/>
            <person name="Lai Q."/>
            <person name="Du Y."/>
            <person name="Zhang X."/>
            <person name="Liu Z."/>
            <person name="Sun F."/>
            <person name="Shao Z."/>
        </authorList>
    </citation>
    <scope>NUCLEOTIDE SEQUENCE</scope>
    <source>
        <strain evidence="5">S27-2</strain>
    </source>
</reference>
<evidence type="ECO:0000256" key="1">
    <source>
        <dbReference type="ARBA" id="ARBA00008694"/>
    </source>
</evidence>
<dbReference type="PANTHER" id="PTHR10545:SF29">
    <property type="entry name" value="GH14572P-RELATED"/>
    <property type="match status" value="1"/>
</dbReference>
<dbReference type="GO" id="GO:0008080">
    <property type="term" value="F:N-acetyltransferase activity"/>
    <property type="evidence" value="ECO:0007669"/>
    <property type="project" value="UniProtKB-ARBA"/>
</dbReference>
<dbReference type="EMBL" id="JACNEP010000013">
    <property type="protein sequence ID" value="MBC3767090.1"/>
    <property type="molecule type" value="Genomic_DNA"/>
</dbReference>
<proteinExistence type="inferred from homology"/>
<dbReference type="InterPro" id="IPR000182">
    <property type="entry name" value="GNAT_dom"/>
</dbReference>
<dbReference type="FunFam" id="3.40.630.30:FF:000064">
    <property type="entry name" value="GNAT family acetyltransferase"/>
    <property type="match status" value="1"/>
</dbReference>
<evidence type="ECO:0000256" key="3">
    <source>
        <dbReference type="ARBA" id="ARBA00023315"/>
    </source>
</evidence>
<dbReference type="PROSITE" id="PS51186">
    <property type="entry name" value="GNAT"/>
    <property type="match status" value="1"/>
</dbReference>